<evidence type="ECO:0000313" key="2">
    <source>
        <dbReference type="EMBL" id="KZN29689.1"/>
    </source>
</evidence>
<sequence>MNECQERQVQLMNAMYNEVKEMREADWLAEPAYGCEGTLAQEKTKVEKYEAFRNELLEINPDYLKSELSIVNQYGETLSFVQAQDIINIKIEAFKSGNEKRHLEKLKALALQRENHTRLMQQQEKANAHQNQLNLVSELKQQLAPWRSVGTEQDVDESSMQKHERLQALAEEHQFKTYIDSFKEVYQALIAGTELAELEKYALIPEQDHQLYSLLCLVGKYAIFQGVERNSAPNSNFSRLIAVEIDSTIYYERFSTLKKAVYAIKGTRRFAVKIATDQNFQIQDAEQEILIYKYISNY</sequence>
<accession>A0A166U967</accession>
<keyword evidence="3" id="KW-1185">Reference proteome</keyword>
<dbReference type="EMBL" id="AUYB01000158">
    <property type="protein sequence ID" value="KZN29689.1"/>
    <property type="molecule type" value="Genomic_DNA"/>
</dbReference>
<keyword evidence="1" id="KW-0175">Coiled coil</keyword>
<name>A0A166U967_9GAMM</name>
<proteinExistence type="predicted"/>
<protein>
    <submittedName>
        <fullName evidence="2">Uncharacterized protein</fullName>
    </submittedName>
</protein>
<dbReference type="Proteomes" id="UP000076643">
    <property type="component" value="Unassembled WGS sequence"/>
</dbReference>
<gene>
    <name evidence="2" type="ORF">N475_05170</name>
</gene>
<dbReference type="RefSeq" id="WP_063358606.1">
    <property type="nucleotide sequence ID" value="NZ_AQHB01000049.1"/>
</dbReference>
<comment type="caution">
    <text evidence="2">The sequence shown here is derived from an EMBL/GenBank/DDBJ whole genome shotgun (WGS) entry which is preliminary data.</text>
</comment>
<evidence type="ECO:0000256" key="1">
    <source>
        <dbReference type="SAM" id="Coils"/>
    </source>
</evidence>
<feature type="coiled-coil region" evidence="1">
    <location>
        <begin position="106"/>
        <end position="139"/>
    </location>
</feature>
<reference evidence="2 3" key="1">
    <citation type="submission" date="2013-07" db="EMBL/GenBank/DDBJ databases">
        <title>Comparative Genomic and Metabolomic Analysis of Twelve Strains of Pseudoalteromonas luteoviolacea.</title>
        <authorList>
            <person name="Vynne N.G."/>
            <person name="Mansson M."/>
            <person name="Gram L."/>
        </authorList>
    </citation>
    <scope>NUCLEOTIDE SEQUENCE [LARGE SCALE GENOMIC DNA]</scope>
    <source>
        <strain evidence="2 3">DSM 6061</strain>
    </source>
</reference>
<dbReference type="AlphaFoldDB" id="A0A166U967"/>
<dbReference type="PATRIC" id="fig|1365250.3.peg.5082"/>
<evidence type="ECO:0000313" key="3">
    <source>
        <dbReference type="Proteomes" id="UP000076643"/>
    </source>
</evidence>
<organism evidence="2 3">
    <name type="scientific">Pseudoalteromonas luteoviolacea DSM 6061</name>
    <dbReference type="NCBI Taxonomy" id="1365250"/>
    <lineage>
        <taxon>Bacteria</taxon>
        <taxon>Pseudomonadati</taxon>
        <taxon>Pseudomonadota</taxon>
        <taxon>Gammaproteobacteria</taxon>
        <taxon>Alteromonadales</taxon>
        <taxon>Pseudoalteromonadaceae</taxon>
        <taxon>Pseudoalteromonas</taxon>
    </lineage>
</organism>